<name>A0A2N8LAC6_9STRE</name>
<dbReference type="PANTHER" id="PTHR40448">
    <property type="entry name" value="TWO-COMPONENT SENSOR HISTIDINE KINASE"/>
    <property type="match status" value="1"/>
</dbReference>
<proteinExistence type="predicted"/>
<organism evidence="2 3">
    <name type="scientific">Streptococcus penaeicida</name>
    <dbReference type="NCBI Taxonomy" id="1765960"/>
    <lineage>
        <taxon>Bacteria</taxon>
        <taxon>Bacillati</taxon>
        <taxon>Bacillota</taxon>
        <taxon>Bacilli</taxon>
        <taxon>Lactobacillales</taxon>
        <taxon>Streptococcaceae</taxon>
        <taxon>Streptococcus</taxon>
    </lineage>
</organism>
<keyword evidence="1" id="KW-1133">Transmembrane helix</keyword>
<keyword evidence="3" id="KW-1185">Reference proteome</keyword>
<evidence type="ECO:0000313" key="3">
    <source>
        <dbReference type="Proteomes" id="UP000235963"/>
    </source>
</evidence>
<dbReference type="EMBL" id="LOCM01000032">
    <property type="protein sequence ID" value="PND47118.1"/>
    <property type="molecule type" value="Genomic_DNA"/>
</dbReference>
<accession>A0A2N8LAC6</accession>
<keyword evidence="1" id="KW-0472">Membrane</keyword>
<dbReference type="InterPro" id="IPR036890">
    <property type="entry name" value="HATPase_C_sf"/>
</dbReference>
<feature type="transmembrane region" description="Helical" evidence="1">
    <location>
        <begin position="36"/>
        <end position="68"/>
    </location>
</feature>
<dbReference type="AlphaFoldDB" id="A0A2N8LAC6"/>
<protein>
    <submittedName>
        <fullName evidence="2">Histidine kinase</fullName>
    </submittedName>
</protein>
<dbReference type="RefSeq" id="WP_102778042.1">
    <property type="nucleotide sequence ID" value="NZ_CBCSGP010000006.1"/>
</dbReference>
<feature type="transmembrane region" description="Helical" evidence="1">
    <location>
        <begin position="153"/>
        <end position="172"/>
    </location>
</feature>
<keyword evidence="2" id="KW-0418">Kinase</keyword>
<feature type="transmembrane region" description="Helical" evidence="1">
    <location>
        <begin position="80"/>
        <end position="107"/>
    </location>
</feature>
<evidence type="ECO:0000313" key="2">
    <source>
        <dbReference type="EMBL" id="PND47118.1"/>
    </source>
</evidence>
<dbReference type="OrthoDB" id="1656061at2"/>
<keyword evidence="2" id="KW-0808">Transferase</keyword>
<dbReference type="GO" id="GO:0016301">
    <property type="term" value="F:kinase activity"/>
    <property type="evidence" value="ECO:0007669"/>
    <property type="project" value="UniProtKB-KW"/>
</dbReference>
<keyword evidence="1" id="KW-0812">Transmembrane</keyword>
<dbReference type="PANTHER" id="PTHR40448:SF1">
    <property type="entry name" value="TWO-COMPONENT SENSOR HISTIDINE KINASE"/>
    <property type="match status" value="1"/>
</dbReference>
<dbReference type="GO" id="GO:0042802">
    <property type="term" value="F:identical protein binding"/>
    <property type="evidence" value="ECO:0007669"/>
    <property type="project" value="TreeGrafter"/>
</dbReference>
<feature type="transmembrane region" description="Helical" evidence="1">
    <location>
        <begin position="119"/>
        <end position="141"/>
    </location>
</feature>
<feature type="transmembrane region" description="Helical" evidence="1">
    <location>
        <begin position="7"/>
        <end position="24"/>
    </location>
</feature>
<evidence type="ECO:0000256" key="1">
    <source>
        <dbReference type="SAM" id="Phobius"/>
    </source>
</evidence>
<gene>
    <name evidence="2" type="ORF">AT575_08860</name>
</gene>
<dbReference type="Gene3D" id="3.30.565.10">
    <property type="entry name" value="Histidine kinase-like ATPase, C-terminal domain"/>
    <property type="match status" value="1"/>
</dbReference>
<dbReference type="SUPFAM" id="SSF55874">
    <property type="entry name" value="ATPase domain of HSP90 chaperone/DNA topoisomerase II/histidine kinase"/>
    <property type="match status" value="1"/>
</dbReference>
<dbReference type="Proteomes" id="UP000235963">
    <property type="component" value="Unassembled WGS sequence"/>
</dbReference>
<comment type="caution">
    <text evidence="2">The sequence shown here is derived from an EMBL/GenBank/DDBJ whole genome shotgun (WGS) entry which is preliminary data.</text>
</comment>
<feature type="transmembrane region" description="Helical" evidence="1">
    <location>
        <begin position="184"/>
        <end position="202"/>
    </location>
</feature>
<reference evidence="2 3" key="1">
    <citation type="submission" date="2015-12" db="EMBL/GenBank/DDBJ databases">
        <title>Streptococcus penaeicida sp. nov.</title>
        <authorList>
            <person name="Gomez-Gil B."/>
            <person name="Morales-Covarrubias M."/>
        </authorList>
    </citation>
    <scope>NUCLEOTIDE SEQUENCE [LARGE SCALE GENOMIC DNA]</scope>
    <source>
        <strain evidence="2 3">CAIM 1838</strain>
    </source>
</reference>
<sequence length="436" mass="51330">MESIVNGLILSLIIFIDYWVIFSNTSGIKISLNRCIILFLLFTALNFLISVNIMFDPLFFILMSFLFSRGRKWSEHIFHGFFSTVLVEMIFRLLGSLFIPIFLGISIEQLNSSYQTLEMAYALVLPATYLLFYMFSVDLSIFRLINVVHLKKWLYFTNTMMACYYILFHYIMPLESPLLFYVHKYRLGLIIVYLLFLTWLFLRLNRYAKDQLQEKLYQAQTERIENLKRYNDYIEQLYREIRMVKHDSENILISLKDSIDSGDIDTIHSVYTAVVKESGNSIRSVGGTFGSLENIKESVIRSLINSKLIEAQHQGIRVYIEIPDDIEEGRLKLMDLITLLTYLMDNAIKTAKDSRNAFLSIAFFSEDDKQYFIIENSTKVKRVNILTLFEKSNTLESQCQLRMSKRFNDILESHPKVIFSTKSDYYRMRQIIEMEK</sequence>